<comment type="similarity">
    <text evidence="1 8">Belongs to the PDK/BCKDK protein kinase family.</text>
</comment>
<dbReference type="InterPro" id="IPR036890">
    <property type="entry name" value="HATPase_C_sf"/>
</dbReference>
<sequence>IQPSVHLTPTTMLYSGCSQDGSHFLKSTRYLQQELPVCITHHIQGFCNLPFIISCNPTILHVHELYLHAFQKLSDLPPIQLHSDEVQYCALLQQLLEDHKDMVTLLAEGLQKCWRHIQDECLPRSFLDKTLTSRLGMQMLAVHHLVLHKDTLDFMGIICTCLSPKKLIEKWVDLARRLCEHQYGNALHVHINRHVAAHFPFICLPWTIATMESHLDTPYNVPDIVVTLANNDINLVMWILDRSRGMLDKVTEYHYSMGWPFHSLIEPNGQAGPKQRFGFGLLTSRTYAEYLAGSLVLQSLQGVGTDICLRLWHIDGKAKSFCI</sequence>
<evidence type="ECO:0000256" key="2">
    <source>
        <dbReference type="ARBA" id="ARBA00022553"/>
    </source>
</evidence>
<proteinExistence type="inferred from homology"/>
<dbReference type="Gene3D" id="1.20.140.20">
    <property type="entry name" value="Alpha-ketoacid/pyruvate dehydrogenase kinase, N-terminal domain"/>
    <property type="match status" value="1"/>
</dbReference>
<evidence type="ECO:0000256" key="8">
    <source>
        <dbReference type="RuleBase" id="RU366032"/>
    </source>
</evidence>
<evidence type="ECO:0000259" key="9">
    <source>
        <dbReference type="Pfam" id="PF10436"/>
    </source>
</evidence>
<evidence type="ECO:0000256" key="3">
    <source>
        <dbReference type="ARBA" id="ARBA00022679"/>
    </source>
</evidence>
<dbReference type="EC" id="2.7.11.-" evidence="8"/>
<dbReference type="PANTHER" id="PTHR11947">
    <property type="entry name" value="PYRUVATE DEHYDROGENASE KINASE"/>
    <property type="match status" value="1"/>
</dbReference>
<evidence type="ECO:0000256" key="5">
    <source>
        <dbReference type="ARBA" id="ARBA00022777"/>
    </source>
</evidence>
<evidence type="ECO:0000256" key="1">
    <source>
        <dbReference type="ARBA" id="ARBA00006155"/>
    </source>
</evidence>
<comment type="subcellular location">
    <subcellularLocation>
        <location evidence="8">Mitochondrion matrix</location>
    </subcellularLocation>
</comment>
<dbReference type="GO" id="GO:0004740">
    <property type="term" value="F:pyruvate dehydrogenase (acetyl-transferring) kinase activity"/>
    <property type="evidence" value="ECO:0007669"/>
    <property type="project" value="TreeGrafter"/>
</dbReference>
<keyword evidence="4 8" id="KW-0547">Nucleotide-binding</keyword>
<dbReference type="PANTHER" id="PTHR11947:SF20">
    <property type="entry name" value="[3-METHYL-2-OXOBUTANOATE DEHYDROGENASE [LIPOAMIDE]] KINASE, MITOCHONDRIAL"/>
    <property type="match status" value="1"/>
</dbReference>
<reference evidence="10" key="2">
    <citation type="submission" date="2025-09" db="UniProtKB">
        <authorList>
            <consortium name="Ensembl"/>
        </authorList>
    </citation>
    <scope>IDENTIFICATION</scope>
</reference>
<dbReference type="Pfam" id="PF10436">
    <property type="entry name" value="BCDHK_Adom3"/>
    <property type="match status" value="1"/>
</dbReference>
<dbReference type="SUPFAM" id="SSF55874">
    <property type="entry name" value="ATPase domain of HSP90 chaperone/DNA topoisomerase II/histidine kinase"/>
    <property type="match status" value="1"/>
</dbReference>
<evidence type="ECO:0000256" key="4">
    <source>
        <dbReference type="ARBA" id="ARBA00022741"/>
    </source>
</evidence>
<dbReference type="Proteomes" id="UP000694410">
    <property type="component" value="Unplaced"/>
</dbReference>
<dbReference type="GO" id="GO:0005524">
    <property type="term" value="F:ATP binding"/>
    <property type="evidence" value="ECO:0007669"/>
    <property type="project" value="UniProtKB-UniRule"/>
</dbReference>
<keyword evidence="3 8" id="KW-0808">Transferase</keyword>
<dbReference type="InterPro" id="IPR039028">
    <property type="entry name" value="BCKD/PDK"/>
</dbReference>
<keyword evidence="5 8" id="KW-0418">Kinase</keyword>
<dbReference type="InterPro" id="IPR036784">
    <property type="entry name" value="AK/P_DHK_N_sf"/>
</dbReference>
<feature type="domain" description="Branched-chain alpha-ketoacid dehydrogenase kinase/Pyruvate dehydrogenase kinase N-terminal" evidence="9">
    <location>
        <begin position="7"/>
        <end position="159"/>
    </location>
</feature>
<organism evidence="10 11">
    <name type="scientific">Cyanistes caeruleus</name>
    <name type="common">Eurasian blue tit</name>
    <name type="synonym">Parus caeruleus</name>
    <dbReference type="NCBI Taxonomy" id="156563"/>
    <lineage>
        <taxon>Eukaryota</taxon>
        <taxon>Metazoa</taxon>
        <taxon>Chordata</taxon>
        <taxon>Craniata</taxon>
        <taxon>Vertebrata</taxon>
        <taxon>Euteleostomi</taxon>
        <taxon>Archelosauria</taxon>
        <taxon>Archosauria</taxon>
        <taxon>Dinosauria</taxon>
        <taxon>Saurischia</taxon>
        <taxon>Theropoda</taxon>
        <taxon>Coelurosauria</taxon>
        <taxon>Aves</taxon>
        <taxon>Neognathae</taxon>
        <taxon>Neoaves</taxon>
        <taxon>Telluraves</taxon>
        <taxon>Australaves</taxon>
        <taxon>Passeriformes</taxon>
        <taxon>Paridae</taxon>
        <taxon>Cyanistes</taxon>
    </lineage>
</organism>
<dbReference type="GO" id="GO:0010906">
    <property type="term" value="P:regulation of glucose metabolic process"/>
    <property type="evidence" value="ECO:0007669"/>
    <property type="project" value="TreeGrafter"/>
</dbReference>
<dbReference type="InterPro" id="IPR018955">
    <property type="entry name" value="BCDHK/PDK_N"/>
</dbReference>
<dbReference type="Gene3D" id="3.30.565.10">
    <property type="entry name" value="Histidine kinase-like ATPase, C-terminal domain"/>
    <property type="match status" value="1"/>
</dbReference>
<accession>A0A8C0UCG0</accession>
<evidence type="ECO:0000313" key="11">
    <source>
        <dbReference type="Proteomes" id="UP000694410"/>
    </source>
</evidence>
<gene>
    <name evidence="10" type="primary">LOC111922266</name>
</gene>
<keyword evidence="7 8" id="KW-0496">Mitochondrion</keyword>
<dbReference type="SUPFAM" id="SSF69012">
    <property type="entry name" value="alpha-ketoacid dehydrogenase kinase, N-terminal domain"/>
    <property type="match status" value="1"/>
</dbReference>
<name>A0A8C0UCG0_CYACU</name>
<dbReference type="GO" id="GO:0005759">
    <property type="term" value="C:mitochondrial matrix"/>
    <property type="evidence" value="ECO:0007669"/>
    <property type="project" value="UniProtKB-SubCell"/>
</dbReference>
<reference evidence="10" key="1">
    <citation type="submission" date="2025-08" db="UniProtKB">
        <authorList>
            <consortium name="Ensembl"/>
        </authorList>
    </citation>
    <scope>IDENTIFICATION</scope>
</reference>
<evidence type="ECO:0000256" key="7">
    <source>
        <dbReference type="ARBA" id="ARBA00023128"/>
    </source>
</evidence>
<dbReference type="AlphaFoldDB" id="A0A8C0UCG0"/>
<keyword evidence="2" id="KW-0597">Phosphoprotein</keyword>
<protein>
    <recommendedName>
        <fullName evidence="8">Protein-serine/threonine kinase</fullName>
        <ecNumber evidence="8">2.7.11.-</ecNumber>
    </recommendedName>
</protein>
<dbReference type="Ensembl" id="ENSCCET00000008886.1">
    <property type="protein sequence ID" value="ENSCCEP00000005366.1"/>
    <property type="gene ID" value="ENSCCEG00000005902.1"/>
</dbReference>
<evidence type="ECO:0000256" key="6">
    <source>
        <dbReference type="ARBA" id="ARBA00022840"/>
    </source>
</evidence>
<keyword evidence="6 8" id="KW-0067">ATP-binding</keyword>
<evidence type="ECO:0000313" key="10">
    <source>
        <dbReference type="Ensembl" id="ENSCCEP00000005366.1"/>
    </source>
</evidence>
<keyword evidence="11" id="KW-1185">Reference proteome</keyword>